<dbReference type="KEGG" id="mher:K3U94_14505"/>
<dbReference type="Gene3D" id="3.40.50.1820">
    <property type="entry name" value="alpha/beta hydrolase"/>
    <property type="match status" value="1"/>
</dbReference>
<accession>A0A9X7WEX1</accession>
<protein>
    <submittedName>
        <fullName evidence="2">PE-PPE domain-containing protein</fullName>
    </submittedName>
</protein>
<evidence type="ECO:0000313" key="2">
    <source>
        <dbReference type="EMBL" id="QZA06249.1"/>
    </source>
</evidence>
<evidence type="ECO:0000313" key="3">
    <source>
        <dbReference type="Proteomes" id="UP000825008"/>
    </source>
</evidence>
<organism evidence="2 3">
    <name type="scientific">Mycolicibacter heraklionensis</name>
    <dbReference type="NCBI Taxonomy" id="512402"/>
    <lineage>
        <taxon>Bacteria</taxon>
        <taxon>Bacillati</taxon>
        <taxon>Actinomycetota</taxon>
        <taxon>Actinomycetes</taxon>
        <taxon>Mycobacteriales</taxon>
        <taxon>Mycobacteriaceae</taxon>
        <taxon>Mycolicibacter</taxon>
    </lineage>
</organism>
<dbReference type="InterPro" id="IPR013228">
    <property type="entry name" value="PE-PPE_C"/>
</dbReference>
<dbReference type="Proteomes" id="UP000825008">
    <property type="component" value="Chromosome"/>
</dbReference>
<proteinExistence type="predicted"/>
<name>A0A9X7WEX1_9MYCO</name>
<dbReference type="InterPro" id="IPR029058">
    <property type="entry name" value="AB_hydrolase_fold"/>
</dbReference>
<evidence type="ECO:0000259" key="1">
    <source>
        <dbReference type="Pfam" id="PF08237"/>
    </source>
</evidence>
<reference evidence="2" key="1">
    <citation type="submission" date="2021-08" db="EMBL/GenBank/DDBJ databases">
        <title>Whole genome sequencing of non-tuberculosis mycobacteria type-strains.</title>
        <authorList>
            <person name="Igarashi Y."/>
            <person name="Osugi A."/>
            <person name="Mitarai S."/>
        </authorList>
    </citation>
    <scope>NUCLEOTIDE SEQUENCE</scope>
    <source>
        <strain evidence="2">JCM 30995</strain>
    </source>
</reference>
<feature type="domain" description="PE-PPE" evidence="1">
    <location>
        <begin position="79"/>
        <end position="305"/>
    </location>
</feature>
<sequence>MTFAPHPNGPIRPGLRLAAAAGIGVLALTATISAPFAYGDDVTLVLGGTGLSVPNPPPGFIIGGTDKFVTPNFPGFTSAHAQGVYTPEQLYPLTGVSSLTLNQSVAAGANTLNNAILRQIAEGNHVVVLTDSQSSVVAGEVMRLLAALPADQQPSADELGFVLLVDPNNPNGGLFARYPDLAFPALGVTFNGATPPDTIYPTAVYTLEYDGASDYPQYPINILADLNAIAGFLFVHPTAGNLTPEQIASAIELPTDPAYGTATTYYMVPTENLPLLEPLRALPIIGNPLADLIQPDLRVLVNLGYGDPDFGYSTGPANVPTPAGFLPNVDLIDLLTDLVKGAQQGWNDAFNSVTFEALVPNFAAAPTGSPLDILTGVTGITAPPVPVPTIIPGDTVGNIISVIQALGANTFANLTLALGVNAAAFLPPVQMALEAVTTLPSVNINAVLSAVDTLAGGDVAGFISTLGAIPGEDITIGLFAALVFADDILNAVAADLVALQGAVDGGLEILSAFVP</sequence>
<dbReference type="AlphaFoldDB" id="A0A9X7WEX1"/>
<dbReference type="Pfam" id="PF08237">
    <property type="entry name" value="PE-PPE"/>
    <property type="match status" value="1"/>
</dbReference>
<dbReference type="EMBL" id="CP080997">
    <property type="protein sequence ID" value="QZA06249.1"/>
    <property type="molecule type" value="Genomic_DNA"/>
</dbReference>
<gene>
    <name evidence="2" type="ORF">K3U94_14505</name>
</gene>